<sequence>ANLGKYRMWNRGGFEPEGHQALGTDVWVGGARTPAKHRGLKVLGTPLGTPAFAARCAWALLPRCNHVLRTLPPSLSQPYAEGHDRSLQEALRGFLDLAPTTADAERLFRVSSLPLGPGGLGLSAAARTAECAYWASWADALPRLRQRNLLAAAELTSALRAGTGAAAECLQEAGRAGVAATRDGFACPNWQEVWDGARPQQTEPEPGEWKHGWQYHAAGDHVRTNVFLRDMNLPGIRADDRRRVEVAIDACMACRAPGLVLQRARRHKQTTYPELVGPRRSYFLVAGSETGGRWDEEAYKFLVVSARARARGAPDALRGSLTRALLHRWTGMLPFAIHDALRLAY</sequence>
<reference evidence="1" key="1">
    <citation type="submission" date="2023-10" db="EMBL/GenBank/DDBJ databases">
        <authorList>
            <person name="Chen Y."/>
            <person name="Shah S."/>
            <person name="Dougan E. K."/>
            <person name="Thang M."/>
            <person name="Chan C."/>
        </authorList>
    </citation>
    <scope>NUCLEOTIDE SEQUENCE [LARGE SCALE GENOMIC DNA]</scope>
</reference>
<evidence type="ECO:0000313" key="1">
    <source>
        <dbReference type="EMBL" id="CAK0835336.1"/>
    </source>
</evidence>
<feature type="non-terminal residue" evidence="1">
    <location>
        <position position="1"/>
    </location>
</feature>
<accession>A0ABN9ST93</accession>
<evidence type="ECO:0000313" key="2">
    <source>
        <dbReference type="Proteomes" id="UP001189429"/>
    </source>
</evidence>
<name>A0ABN9ST93_9DINO</name>
<organism evidence="1 2">
    <name type="scientific">Prorocentrum cordatum</name>
    <dbReference type="NCBI Taxonomy" id="2364126"/>
    <lineage>
        <taxon>Eukaryota</taxon>
        <taxon>Sar</taxon>
        <taxon>Alveolata</taxon>
        <taxon>Dinophyceae</taxon>
        <taxon>Prorocentrales</taxon>
        <taxon>Prorocentraceae</taxon>
        <taxon>Prorocentrum</taxon>
    </lineage>
</organism>
<protein>
    <submittedName>
        <fullName evidence="1">Uncharacterized protein</fullName>
    </submittedName>
</protein>
<proteinExistence type="predicted"/>
<comment type="caution">
    <text evidence="1">The sequence shown here is derived from an EMBL/GenBank/DDBJ whole genome shotgun (WGS) entry which is preliminary data.</text>
</comment>
<dbReference type="Proteomes" id="UP001189429">
    <property type="component" value="Unassembled WGS sequence"/>
</dbReference>
<dbReference type="EMBL" id="CAUYUJ010013048">
    <property type="protein sequence ID" value="CAK0835336.1"/>
    <property type="molecule type" value="Genomic_DNA"/>
</dbReference>
<keyword evidence="2" id="KW-1185">Reference proteome</keyword>
<gene>
    <name evidence="1" type="ORF">PCOR1329_LOCUS32324</name>
</gene>